<evidence type="ECO:0000313" key="3">
    <source>
        <dbReference type="EMBL" id="QJA79981.1"/>
    </source>
</evidence>
<dbReference type="AlphaFoldDB" id="A0A6M3J422"/>
<dbReference type="EMBL" id="MT142401">
    <property type="protein sequence ID" value="QJA79981.1"/>
    <property type="molecule type" value="Genomic_DNA"/>
</dbReference>
<gene>
    <name evidence="3" type="ORF">MM415A00805_0008</name>
    <name evidence="2" type="ORF">MM415B00468_0046</name>
</gene>
<accession>A0A6M3J422</accession>
<name>A0A6M3J422_9ZZZZ</name>
<dbReference type="EMBL" id="MT141525">
    <property type="protein sequence ID" value="QJA64759.1"/>
    <property type="molecule type" value="Genomic_DNA"/>
</dbReference>
<sequence length="568" mass="61601">MLINGGPLNSAPLNGSSSLVGVREPEYVVRGTSYLWRLRVTVGGVDMSDQVLNSTDSDREEGASGVGSLDLFIESGPVVPDEWQGLPVTFDFISTSAGVTVEERRYTARIALPTWDSTLRVLSCDLSDQIQQQGEAQSVAVIDALTGGAWSEDVFEPVQGRSRWDYALERLSTRTASLDCSADGVLRVTDWYADTVPHFVFGPGTTIDQSVTVDMADATKITNRVEIEVSYRYARLWQRNQVYSWIHPETDGSGGIGGFCNWRGFSSELPTIQMLEDAARENDQTLIATSYYLLPPTMPNPCGDGIPWTNIFTDLLLGADWTAARRWTQSVTENYTIVLATPAGEVEASRIVQRSGTSLEIEDQAADAWESDPITDGTTGTTDLNDESRRSNFLTISMLLAQAELVSAHRQTTVSWQIPTPLARGIDLTHTLELDDQGVKARGKCIRIVDNYDHAGGSALTTLSIAVMRGGGTSDPLVPPAALGAADVSPGQADATALPTQISYFGGPDYDPDLDGFSGNISVGGGPSVFPRDFVTPAEELPEAWRDERVIDGEYLYRVGIPNDLLEL</sequence>
<feature type="region of interest" description="Disordered" evidence="1">
    <location>
        <begin position="365"/>
        <end position="386"/>
    </location>
</feature>
<reference evidence="2" key="1">
    <citation type="submission" date="2020-03" db="EMBL/GenBank/DDBJ databases">
        <title>The deep terrestrial virosphere.</title>
        <authorList>
            <person name="Holmfeldt K."/>
            <person name="Nilsson E."/>
            <person name="Simone D."/>
            <person name="Lopez-Fernandez M."/>
            <person name="Wu X."/>
            <person name="de Brujin I."/>
            <person name="Lundin D."/>
            <person name="Andersson A."/>
            <person name="Bertilsson S."/>
            <person name="Dopson M."/>
        </authorList>
    </citation>
    <scope>NUCLEOTIDE SEQUENCE</scope>
    <source>
        <strain evidence="3">MM415A00805</strain>
        <strain evidence="2">MM415B00468</strain>
    </source>
</reference>
<organism evidence="2">
    <name type="scientific">viral metagenome</name>
    <dbReference type="NCBI Taxonomy" id="1070528"/>
    <lineage>
        <taxon>unclassified sequences</taxon>
        <taxon>metagenomes</taxon>
        <taxon>organismal metagenomes</taxon>
    </lineage>
</organism>
<protein>
    <submittedName>
        <fullName evidence="2">Uncharacterized protein</fullName>
    </submittedName>
</protein>
<proteinExistence type="predicted"/>
<evidence type="ECO:0000313" key="2">
    <source>
        <dbReference type="EMBL" id="QJA64759.1"/>
    </source>
</evidence>
<evidence type="ECO:0000256" key="1">
    <source>
        <dbReference type="SAM" id="MobiDB-lite"/>
    </source>
</evidence>